<dbReference type="Gene3D" id="3.30.110.40">
    <property type="entry name" value="TusA-like domain"/>
    <property type="match status" value="1"/>
</dbReference>
<dbReference type="AlphaFoldDB" id="A0A0D6Q3V3"/>
<dbReference type="RefSeq" id="WP_019085216.1">
    <property type="nucleotide sequence ID" value="NZ_BANI01000311.1"/>
</dbReference>
<evidence type="ECO:0000259" key="1">
    <source>
        <dbReference type="Pfam" id="PF01206"/>
    </source>
</evidence>
<name>A0A0D6Q3V3_KOMEU</name>
<organism evidence="2 3">
    <name type="scientific">Komagataeibacter europaeus NBRC 3261</name>
    <dbReference type="NCBI Taxonomy" id="1234669"/>
    <lineage>
        <taxon>Bacteria</taxon>
        <taxon>Pseudomonadati</taxon>
        <taxon>Pseudomonadota</taxon>
        <taxon>Alphaproteobacteria</taxon>
        <taxon>Acetobacterales</taxon>
        <taxon>Acetobacteraceae</taxon>
        <taxon>Komagataeibacter</taxon>
    </lineage>
</organism>
<evidence type="ECO:0000313" key="2">
    <source>
        <dbReference type="EMBL" id="GAN98008.1"/>
    </source>
</evidence>
<dbReference type="EMBL" id="BANI01000311">
    <property type="protein sequence ID" value="GAN98008.1"/>
    <property type="molecule type" value="Genomic_DNA"/>
</dbReference>
<protein>
    <recommendedName>
        <fullName evidence="1">UPF0033 domain-containing protein</fullName>
    </recommendedName>
</protein>
<dbReference type="InterPro" id="IPR001455">
    <property type="entry name" value="TusA-like"/>
</dbReference>
<dbReference type="SUPFAM" id="SSF64307">
    <property type="entry name" value="SirA-like"/>
    <property type="match status" value="1"/>
</dbReference>
<comment type="caution">
    <text evidence="2">The sequence shown here is derived from an EMBL/GenBank/DDBJ whole genome shotgun (WGS) entry which is preliminary data.</text>
</comment>
<dbReference type="Proteomes" id="UP000032675">
    <property type="component" value="Unassembled WGS sequence"/>
</dbReference>
<feature type="domain" description="UPF0033" evidence="1">
    <location>
        <begin position="8"/>
        <end position="73"/>
    </location>
</feature>
<accession>A0A0D6Q3V3</accession>
<dbReference type="Pfam" id="PF01206">
    <property type="entry name" value="TusA"/>
    <property type="match status" value="1"/>
</dbReference>
<dbReference type="CDD" id="cd00291">
    <property type="entry name" value="SirA_YedF_YeeD"/>
    <property type="match status" value="1"/>
</dbReference>
<proteinExistence type="predicted"/>
<reference evidence="2 3" key="1">
    <citation type="submission" date="2012-11" db="EMBL/GenBank/DDBJ databases">
        <title>Whole genome sequence of Gluconacetobacter europaeus NBRC3261.</title>
        <authorList>
            <person name="Azuma Y."/>
            <person name="Higashiura N."/>
            <person name="Hirakawa H."/>
            <person name="Matsushita K."/>
        </authorList>
    </citation>
    <scope>NUCLEOTIDE SEQUENCE [LARGE SCALE GENOMIC DNA]</scope>
    <source>
        <strain evidence="2 3">NBRC 3261</strain>
    </source>
</reference>
<evidence type="ECO:0000313" key="3">
    <source>
        <dbReference type="Proteomes" id="UP000032675"/>
    </source>
</evidence>
<gene>
    <name evidence="2" type="ORF">Geu3261_0370_007</name>
</gene>
<dbReference type="InterPro" id="IPR036868">
    <property type="entry name" value="TusA-like_sf"/>
</dbReference>
<sequence length="82" mass="9007">MSDIGMAEIDITHEVCPMTFVRTRLALDRLPAGEKLLVRLRGATPLDNVSRSLKLLGHVVEEIQTEADGMTHRLTVLKSPAA</sequence>